<evidence type="ECO:0000313" key="1">
    <source>
        <dbReference type="EMBL" id="QFQ98722.1"/>
    </source>
</evidence>
<keyword evidence="2" id="KW-1185">Reference proteome</keyword>
<name>A0A5P8K7C5_9ACTN</name>
<sequence length="92" mass="10652">MSIFPPPEDPYRDVPTAAVFDLFAEAANRLTGRLVHLSNHADTEVERDHWWALVMRLRNIRRSVPAHDREQLISYIKKWTKELEELGSAGRG</sequence>
<dbReference type="RefSeq" id="WP_152170171.1">
    <property type="nucleotide sequence ID" value="NZ_CP045096.1"/>
</dbReference>
<accession>A0A5P8K7C5</accession>
<dbReference type="KEGG" id="sphv:F9278_24025"/>
<proteinExistence type="predicted"/>
<reference evidence="1 2" key="1">
    <citation type="submission" date="2019-10" db="EMBL/GenBank/DDBJ databases">
        <title>Streptomyces sp. strain GY16 isolated from leaves of Broussonetia papyrifera.</title>
        <authorList>
            <person name="Mo P."/>
        </authorList>
    </citation>
    <scope>NUCLEOTIDE SEQUENCE [LARGE SCALE GENOMIC DNA]</scope>
    <source>
        <strain evidence="1 2">GY16</strain>
    </source>
</reference>
<gene>
    <name evidence="1" type="ORF">F9278_24025</name>
</gene>
<organism evidence="1 2">
    <name type="scientific">Streptomyces phaeolivaceus</name>
    <dbReference type="NCBI Taxonomy" id="2653200"/>
    <lineage>
        <taxon>Bacteria</taxon>
        <taxon>Bacillati</taxon>
        <taxon>Actinomycetota</taxon>
        <taxon>Actinomycetes</taxon>
        <taxon>Kitasatosporales</taxon>
        <taxon>Streptomycetaceae</taxon>
        <taxon>Streptomyces</taxon>
    </lineage>
</organism>
<dbReference type="Proteomes" id="UP000327294">
    <property type="component" value="Chromosome"/>
</dbReference>
<evidence type="ECO:0000313" key="2">
    <source>
        <dbReference type="Proteomes" id="UP000327294"/>
    </source>
</evidence>
<dbReference type="AlphaFoldDB" id="A0A5P8K7C5"/>
<protein>
    <submittedName>
        <fullName evidence="1">Uncharacterized protein</fullName>
    </submittedName>
</protein>
<dbReference type="EMBL" id="CP045096">
    <property type="protein sequence ID" value="QFQ98722.1"/>
    <property type="molecule type" value="Genomic_DNA"/>
</dbReference>